<dbReference type="PANTHER" id="PTHR24273">
    <property type="entry name" value="FI04643P-RELATED"/>
    <property type="match status" value="1"/>
</dbReference>
<keyword evidence="4" id="KW-1185">Reference proteome</keyword>
<sequence length="162" mass="18091">MFVFADAESPRVSDCPQSFQVQLAPGETSRQVRWKEPVFTDNVAVVLPVYKSKEPGQKISVGLHHVNYLALDAEGNRAKCHFSVHVKESGYRSDGRDIRPAASRRRFVVCPGQQEVVKIVPIYQWTVPSGCFLRRTRTQMVAYHHGAAQSHSGPTATTRGEN</sequence>
<dbReference type="PANTHER" id="PTHR24273:SF32">
    <property type="entry name" value="HYALIN"/>
    <property type="match status" value="1"/>
</dbReference>
<protein>
    <recommendedName>
        <fullName evidence="2">HYR domain-containing protein</fullName>
    </recommendedName>
</protein>
<dbReference type="InterPro" id="IPR003410">
    <property type="entry name" value="HYR_dom"/>
</dbReference>
<evidence type="ECO:0000313" key="3">
    <source>
        <dbReference type="EMBL" id="CAG2068014.1"/>
    </source>
</evidence>
<evidence type="ECO:0000313" key="4">
    <source>
        <dbReference type="Proteomes" id="UP001153148"/>
    </source>
</evidence>
<dbReference type="EMBL" id="CAJPIN010079924">
    <property type="protein sequence ID" value="CAG2068014.1"/>
    <property type="molecule type" value="Genomic_DNA"/>
</dbReference>
<accession>A0ABN7PLS9</accession>
<name>A0ABN7PLS9_TIMPD</name>
<keyword evidence="1" id="KW-0677">Repeat</keyword>
<organism evidence="3 4">
    <name type="scientific">Timema podura</name>
    <name type="common">Walking stick</name>
    <dbReference type="NCBI Taxonomy" id="61482"/>
    <lineage>
        <taxon>Eukaryota</taxon>
        <taxon>Metazoa</taxon>
        <taxon>Ecdysozoa</taxon>
        <taxon>Arthropoda</taxon>
        <taxon>Hexapoda</taxon>
        <taxon>Insecta</taxon>
        <taxon>Pterygota</taxon>
        <taxon>Neoptera</taxon>
        <taxon>Polyneoptera</taxon>
        <taxon>Phasmatodea</taxon>
        <taxon>Timematodea</taxon>
        <taxon>Timematoidea</taxon>
        <taxon>Timematidae</taxon>
        <taxon>Timema</taxon>
    </lineage>
</organism>
<dbReference type="Proteomes" id="UP001153148">
    <property type="component" value="Unassembled WGS sequence"/>
</dbReference>
<reference evidence="3" key="1">
    <citation type="submission" date="2021-03" db="EMBL/GenBank/DDBJ databases">
        <authorList>
            <person name="Tran Van P."/>
        </authorList>
    </citation>
    <scope>NUCLEOTIDE SEQUENCE</scope>
</reference>
<evidence type="ECO:0000256" key="1">
    <source>
        <dbReference type="ARBA" id="ARBA00022737"/>
    </source>
</evidence>
<feature type="domain" description="HYR" evidence="2">
    <location>
        <begin position="5"/>
        <end position="88"/>
    </location>
</feature>
<evidence type="ECO:0000259" key="2">
    <source>
        <dbReference type="PROSITE" id="PS50825"/>
    </source>
</evidence>
<gene>
    <name evidence="3" type="ORF">TPAB3V08_LOCUS14957</name>
</gene>
<dbReference type="Pfam" id="PF02494">
    <property type="entry name" value="HYR"/>
    <property type="match status" value="1"/>
</dbReference>
<proteinExistence type="predicted"/>
<comment type="caution">
    <text evidence="3">The sequence shown here is derived from an EMBL/GenBank/DDBJ whole genome shotgun (WGS) entry which is preliminary data.</text>
</comment>
<dbReference type="PROSITE" id="PS50825">
    <property type="entry name" value="HYR"/>
    <property type="match status" value="1"/>
</dbReference>